<evidence type="ECO:0000313" key="4">
    <source>
        <dbReference type="EMBL" id="GGK28431.1"/>
    </source>
</evidence>
<dbReference type="InterPro" id="IPR001633">
    <property type="entry name" value="EAL_dom"/>
</dbReference>
<dbReference type="NCBIfam" id="TIGR00229">
    <property type="entry name" value="sensory_box"/>
    <property type="match status" value="1"/>
</dbReference>
<protein>
    <recommendedName>
        <fullName evidence="6">PAS domain S-box-containing protein/diguanylate cyclase (GGDEF) domain-containing protein</fullName>
    </recommendedName>
</protein>
<dbReference type="PROSITE" id="PS50887">
    <property type="entry name" value="GGDEF"/>
    <property type="match status" value="1"/>
</dbReference>
<dbReference type="InterPro" id="IPR043128">
    <property type="entry name" value="Rev_trsase/Diguanyl_cyclase"/>
</dbReference>
<dbReference type="CDD" id="cd00130">
    <property type="entry name" value="PAS"/>
    <property type="match status" value="1"/>
</dbReference>
<dbReference type="InterPro" id="IPR029016">
    <property type="entry name" value="GAF-like_dom_sf"/>
</dbReference>
<evidence type="ECO:0000259" key="3">
    <source>
        <dbReference type="PROSITE" id="PS50887"/>
    </source>
</evidence>
<dbReference type="Gene3D" id="3.30.450.40">
    <property type="match status" value="1"/>
</dbReference>
<dbReference type="SMART" id="SM00052">
    <property type="entry name" value="EAL"/>
    <property type="match status" value="1"/>
</dbReference>
<accession>A0A917Q619</accession>
<dbReference type="PANTHER" id="PTHR44757">
    <property type="entry name" value="DIGUANYLATE CYCLASE DGCP"/>
    <property type="match status" value="1"/>
</dbReference>
<dbReference type="AlphaFoldDB" id="A0A917Q619"/>
<evidence type="ECO:0000313" key="5">
    <source>
        <dbReference type="Proteomes" id="UP000600449"/>
    </source>
</evidence>
<dbReference type="SUPFAM" id="SSF55781">
    <property type="entry name" value="GAF domain-like"/>
    <property type="match status" value="1"/>
</dbReference>
<name>A0A917Q619_9HYPH</name>
<dbReference type="InterPro" id="IPR052155">
    <property type="entry name" value="Biofilm_reg_signaling"/>
</dbReference>
<dbReference type="InterPro" id="IPR035919">
    <property type="entry name" value="EAL_sf"/>
</dbReference>
<dbReference type="Proteomes" id="UP000600449">
    <property type="component" value="Unassembled WGS sequence"/>
</dbReference>
<sequence length="962" mass="106687">MASLGGEIVNQCVRDLRLPWSEEDRLLALKKYDILDTEPEEAFESATLLASRLFRAPIAVINFIDRDRQWFKAEIGLGVRETPLDISICVHALLAQDLFVVPDTTKDDRFCHNPLVVGDPRLRFYAGALLKTDEGLPLGTLCVLDYEARPSGISGEEGRLLQSLAESVMRELELRVRSRLLQAALDNVEAGLIVIDGHGRSSITNRRAAVLTGGLPAAAELGDAPEPVVRDLGRAQGRSLQVTSVPLGGGQKLLVAHDRTQVEVAQAAFEKRSSEYTALADALPQKVWIASSEGKTIYCNQRMIDYHGKIGTELKERFSIFHPDDREAAFRLRLDAAKDGRSREMEARTRRHDGVYRWHHVTFAPVRTPFGIEEWIGIALDVHESREAEAQITAQASLLRATLESMDQGLMMVDADGAIKVHNPRLLELLDLPHDLIRPGVTFSDVVRYQEQAGEMINYEADQPPWMRRRYELRRAPNIYERDRPNGATIEVRTVHREDGSAVRTYTDITQRRRAEHKLFNLAWYDQLTGLANRELFQSLLSASLTETSRTQPVAVLLIDLDNFKDVNDTLGHSAGDKLLTEIGKRIAAACPASTTPARLSGDEFAVLLPGVDVAEAEFVAKAILRGLKDAVCLDGQKFEQRASVGIAVAPYNGSTPEDLMVAADMALYAAKRAGRNRWLTFTDDLRVETIKKVATLRTARLAFLEDRIRPFYQPKICLATGHVQGFEALLRWRDENGQLRSPGEVMAAFQDTDLAFDLGQRMLHLVVDDASKWLEAEVDFGSVAINASNVEFTRHDYASRVARMLETYALPKNHFEVEITESVLLGANSEHVKATISTLRGMGIAVALDDFGTGYASLMHLHDLPVDWLKIDRSFVQNAAMSKKADAIIRAMVQLARGVDMGVVAEGVETHTQMAYLCKVGCTLAQGYLIAKPMPAADVPKFCRQQAFYSGSGIEAGARSV</sequence>
<proteinExistence type="predicted"/>
<dbReference type="PANTHER" id="PTHR44757:SF2">
    <property type="entry name" value="BIOFILM ARCHITECTURE MAINTENANCE PROTEIN MBAA"/>
    <property type="match status" value="1"/>
</dbReference>
<dbReference type="SUPFAM" id="SSF141868">
    <property type="entry name" value="EAL domain-like"/>
    <property type="match status" value="1"/>
</dbReference>
<organism evidence="4 5">
    <name type="scientific">Salinarimonas ramus</name>
    <dbReference type="NCBI Taxonomy" id="690164"/>
    <lineage>
        <taxon>Bacteria</taxon>
        <taxon>Pseudomonadati</taxon>
        <taxon>Pseudomonadota</taxon>
        <taxon>Alphaproteobacteria</taxon>
        <taxon>Hyphomicrobiales</taxon>
        <taxon>Salinarimonadaceae</taxon>
        <taxon>Salinarimonas</taxon>
    </lineage>
</organism>
<dbReference type="CDD" id="cd01948">
    <property type="entry name" value="EAL"/>
    <property type="match status" value="1"/>
</dbReference>
<feature type="domain" description="GGDEF" evidence="3">
    <location>
        <begin position="552"/>
        <end position="684"/>
    </location>
</feature>
<dbReference type="InterPro" id="IPR000014">
    <property type="entry name" value="PAS"/>
</dbReference>
<dbReference type="EMBL" id="BMMF01000004">
    <property type="protein sequence ID" value="GGK28431.1"/>
    <property type="molecule type" value="Genomic_DNA"/>
</dbReference>
<comment type="caution">
    <text evidence="4">The sequence shown here is derived from an EMBL/GenBank/DDBJ whole genome shotgun (WGS) entry which is preliminary data.</text>
</comment>
<dbReference type="SMART" id="SM00065">
    <property type="entry name" value="GAF"/>
    <property type="match status" value="1"/>
</dbReference>
<feature type="domain" description="PAC" evidence="1">
    <location>
        <begin position="343"/>
        <end position="394"/>
    </location>
</feature>
<dbReference type="InterPro" id="IPR029787">
    <property type="entry name" value="Nucleotide_cyclase"/>
</dbReference>
<dbReference type="InterPro" id="IPR013655">
    <property type="entry name" value="PAS_fold_3"/>
</dbReference>
<dbReference type="InterPro" id="IPR035965">
    <property type="entry name" value="PAS-like_dom_sf"/>
</dbReference>
<dbReference type="SMART" id="SM00091">
    <property type="entry name" value="PAS"/>
    <property type="match status" value="3"/>
</dbReference>
<dbReference type="Pfam" id="PF12860">
    <property type="entry name" value="PAS_7"/>
    <property type="match status" value="1"/>
</dbReference>
<dbReference type="Pfam" id="PF00990">
    <property type="entry name" value="GGDEF"/>
    <property type="match status" value="1"/>
</dbReference>
<feature type="domain" description="EAL" evidence="2">
    <location>
        <begin position="693"/>
        <end position="948"/>
    </location>
</feature>
<dbReference type="Pfam" id="PF00563">
    <property type="entry name" value="EAL"/>
    <property type="match status" value="1"/>
</dbReference>
<dbReference type="PROSITE" id="PS50883">
    <property type="entry name" value="EAL"/>
    <property type="match status" value="1"/>
</dbReference>
<dbReference type="PROSITE" id="PS50113">
    <property type="entry name" value="PAC"/>
    <property type="match status" value="1"/>
</dbReference>
<dbReference type="Gene3D" id="3.20.20.450">
    <property type="entry name" value="EAL domain"/>
    <property type="match status" value="1"/>
</dbReference>
<gene>
    <name evidence="4" type="ORF">GCM10011322_13640</name>
</gene>
<dbReference type="Pfam" id="PF08447">
    <property type="entry name" value="PAS_3"/>
    <property type="match status" value="1"/>
</dbReference>
<dbReference type="NCBIfam" id="TIGR00254">
    <property type="entry name" value="GGDEF"/>
    <property type="match status" value="1"/>
</dbReference>
<dbReference type="SUPFAM" id="SSF55073">
    <property type="entry name" value="Nucleotide cyclase"/>
    <property type="match status" value="1"/>
</dbReference>
<dbReference type="InterPro" id="IPR000160">
    <property type="entry name" value="GGDEF_dom"/>
</dbReference>
<evidence type="ECO:0000259" key="1">
    <source>
        <dbReference type="PROSITE" id="PS50113"/>
    </source>
</evidence>
<evidence type="ECO:0000259" key="2">
    <source>
        <dbReference type="PROSITE" id="PS50883"/>
    </source>
</evidence>
<dbReference type="InterPro" id="IPR000700">
    <property type="entry name" value="PAS-assoc_C"/>
</dbReference>
<dbReference type="CDD" id="cd01949">
    <property type="entry name" value="GGDEF"/>
    <property type="match status" value="1"/>
</dbReference>
<keyword evidence="5" id="KW-1185">Reference proteome</keyword>
<dbReference type="Gene3D" id="3.30.70.270">
    <property type="match status" value="1"/>
</dbReference>
<evidence type="ECO:0008006" key="6">
    <source>
        <dbReference type="Google" id="ProtNLM"/>
    </source>
</evidence>
<dbReference type="SUPFAM" id="SSF55785">
    <property type="entry name" value="PYP-like sensor domain (PAS domain)"/>
    <property type="match status" value="2"/>
</dbReference>
<reference evidence="4 5" key="1">
    <citation type="journal article" date="2014" name="Int. J. Syst. Evol. Microbiol.">
        <title>Complete genome sequence of Corynebacterium casei LMG S-19264T (=DSM 44701T), isolated from a smear-ripened cheese.</title>
        <authorList>
            <consortium name="US DOE Joint Genome Institute (JGI-PGF)"/>
            <person name="Walter F."/>
            <person name="Albersmeier A."/>
            <person name="Kalinowski J."/>
            <person name="Ruckert C."/>
        </authorList>
    </citation>
    <scope>NUCLEOTIDE SEQUENCE [LARGE SCALE GENOMIC DNA]</scope>
    <source>
        <strain evidence="4 5">CGMCC 1.9161</strain>
    </source>
</reference>
<dbReference type="Gene3D" id="3.30.450.20">
    <property type="entry name" value="PAS domain"/>
    <property type="match status" value="2"/>
</dbReference>
<dbReference type="InterPro" id="IPR003018">
    <property type="entry name" value="GAF"/>
</dbReference>
<dbReference type="SMART" id="SM00267">
    <property type="entry name" value="GGDEF"/>
    <property type="match status" value="1"/>
</dbReference>